<evidence type="ECO:0000313" key="3">
    <source>
        <dbReference type="Proteomes" id="UP001620408"/>
    </source>
</evidence>
<dbReference type="Proteomes" id="UP001620408">
    <property type="component" value="Unassembled WGS sequence"/>
</dbReference>
<evidence type="ECO:0000256" key="1">
    <source>
        <dbReference type="SAM" id="SignalP"/>
    </source>
</evidence>
<dbReference type="EMBL" id="JADIKD010000011">
    <property type="protein sequence ID" value="MFK2918549.1"/>
    <property type="molecule type" value="Genomic_DNA"/>
</dbReference>
<gene>
    <name evidence="2" type="ORF">ISS97_14845</name>
</gene>
<protein>
    <recommendedName>
        <fullName evidence="4">DUF4163 domain-containing protein</fullName>
    </recommendedName>
</protein>
<comment type="caution">
    <text evidence="2">The sequence shown here is derived from an EMBL/GenBank/DDBJ whole genome shotgun (WGS) entry which is preliminary data.</text>
</comment>
<feature type="chain" id="PRO_5045459857" description="DUF4163 domain-containing protein" evidence="1">
    <location>
        <begin position="25"/>
        <end position="252"/>
    </location>
</feature>
<dbReference type="RefSeq" id="WP_379985640.1">
    <property type="nucleotide sequence ID" value="NZ_JADIKD010000011.1"/>
</dbReference>
<feature type="signal peptide" evidence="1">
    <location>
        <begin position="1"/>
        <end position="24"/>
    </location>
</feature>
<keyword evidence="1" id="KW-0732">Signal</keyword>
<sequence>MLLRSPLLALLMAGGVALCPIAMAASPVRVSAEAPKRESGELAGHTYVIDLAIAPLEPGWMALRQSLDRYIATQRANFLEKVKHAAPSPLPTPWKLSLEFSVAARTERFVSVVAFGDIEPGGASPSAIIDSLTYDAKTGQMITLSDLFTDFAPAEAALASSARAQLLAKLKPGKHHRPLASDAATVRSGTEAGKGRLRMFVPIVHKDSSARGLSLIFPSRQVAADTAGPQNVDVPTAVFARWLKPEYRDAFH</sequence>
<accession>A0ABW8K6M9</accession>
<organism evidence="2 3">
    <name type="scientific">Dyella koreensis</name>
    <dbReference type="NCBI Taxonomy" id="311235"/>
    <lineage>
        <taxon>Bacteria</taxon>
        <taxon>Pseudomonadati</taxon>
        <taxon>Pseudomonadota</taxon>
        <taxon>Gammaproteobacteria</taxon>
        <taxon>Lysobacterales</taxon>
        <taxon>Rhodanobacteraceae</taxon>
        <taxon>Dyella</taxon>
    </lineage>
</organism>
<keyword evidence="3" id="KW-1185">Reference proteome</keyword>
<proteinExistence type="predicted"/>
<reference evidence="2 3" key="1">
    <citation type="submission" date="2020-10" db="EMBL/GenBank/DDBJ databases">
        <title>Phylogeny of dyella-like bacteria.</title>
        <authorList>
            <person name="Fu J."/>
        </authorList>
    </citation>
    <scope>NUCLEOTIDE SEQUENCE [LARGE SCALE GENOMIC DNA]</scope>
    <source>
        <strain evidence="2 3">BB4</strain>
    </source>
</reference>
<evidence type="ECO:0008006" key="4">
    <source>
        <dbReference type="Google" id="ProtNLM"/>
    </source>
</evidence>
<name>A0ABW8K6M9_9GAMM</name>
<evidence type="ECO:0000313" key="2">
    <source>
        <dbReference type="EMBL" id="MFK2918549.1"/>
    </source>
</evidence>